<dbReference type="Gene3D" id="1.10.3460.10">
    <property type="entry name" value="Chlorophyll a/b binding protein domain"/>
    <property type="match status" value="1"/>
</dbReference>
<evidence type="ECO:0000256" key="3">
    <source>
        <dbReference type="ARBA" id="ARBA00022528"/>
    </source>
</evidence>
<proteinExistence type="inferred from homology"/>
<dbReference type="InterPro" id="IPR022796">
    <property type="entry name" value="Chloroa_b-bind"/>
</dbReference>
<evidence type="ECO:0000313" key="6">
    <source>
        <dbReference type="EMBL" id="GMI28209.1"/>
    </source>
</evidence>
<protein>
    <recommendedName>
        <fullName evidence="8">Chlorophyll a-b binding protein, chloroplastic</fullName>
    </recommendedName>
</protein>
<dbReference type="Proteomes" id="UP001165060">
    <property type="component" value="Unassembled WGS sequence"/>
</dbReference>
<evidence type="ECO:0000256" key="4">
    <source>
        <dbReference type="ARBA" id="ARBA00022640"/>
    </source>
</evidence>
<keyword evidence="5" id="KW-0732">Signal</keyword>
<sequence length="93" mass="10242">MSELPLVGWLQFVLGCGAVEWAGQQIMRREGYKAGDLLGASYWVDDSDEGWRDYQTKELQNGRLAMLAIAGIAVQDLVKPGTYGDAVFGPFRS</sequence>
<keyword evidence="7" id="KW-1185">Reference proteome</keyword>
<comment type="caution">
    <text evidence="6">The sequence shown here is derived from an EMBL/GenBank/DDBJ whole genome shotgun (WGS) entry which is preliminary data.</text>
</comment>
<dbReference type="Pfam" id="PF00504">
    <property type="entry name" value="Chloroa_b-bind"/>
    <property type="match status" value="1"/>
</dbReference>
<dbReference type="EMBL" id="BRYB01004264">
    <property type="protein sequence ID" value="GMI28209.1"/>
    <property type="molecule type" value="Genomic_DNA"/>
</dbReference>
<evidence type="ECO:0000256" key="2">
    <source>
        <dbReference type="ARBA" id="ARBA00005933"/>
    </source>
</evidence>
<comment type="similarity">
    <text evidence="2">Belongs to the fucoxanthin chlorophyll protein family.</text>
</comment>
<keyword evidence="3" id="KW-0150">Chloroplast</keyword>
<evidence type="ECO:0000313" key="7">
    <source>
        <dbReference type="Proteomes" id="UP001165060"/>
    </source>
</evidence>
<gene>
    <name evidence="6" type="ORF">TeGR_g5337</name>
</gene>
<name>A0ABQ6MKF8_9STRA</name>
<evidence type="ECO:0000256" key="1">
    <source>
        <dbReference type="ARBA" id="ARBA00004229"/>
    </source>
</evidence>
<keyword evidence="4" id="KW-0934">Plastid</keyword>
<evidence type="ECO:0000256" key="5">
    <source>
        <dbReference type="SAM" id="SignalP"/>
    </source>
</evidence>
<reference evidence="6 7" key="1">
    <citation type="journal article" date="2023" name="Commun. Biol.">
        <title>Genome analysis of Parmales, the sister group of diatoms, reveals the evolutionary specialization of diatoms from phago-mixotrophs to photoautotrophs.</title>
        <authorList>
            <person name="Ban H."/>
            <person name="Sato S."/>
            <person name="Yoshikawa S."/>
            <person name="Yamada K."/>
            <person name="Nakamura Y."/>
            <person name="Ichinomiya M."/>
            <person name="Sato N."/>
            <person name="Blanc-Mathieu R."/>
            <person name="Endo H."/>
            <person name="Kuwata A."/>
            <person name="Ogata H."/>
        </authorList>
    </citation>
    <scope>NUCLEOTIDE SEQUENCE [LARGE SCALE GENOMIC DNA]</scope>
</reference>
<dbReference type="SUPFAM" id="SSF103511">
    <property type="entry name" value="Chlorophyll a-b binding protein"/>
    <property type="match status" value="1"/>
</dbReference>
<feature type="chain" id="PRO_5047165497" description="Chlorophyll a-b binding protein, chloroplastic" evidence="5">
    <location>
        <begin position="19"/>
        <end position="93"/>
    </location>
</feature>
<organism evidence="6 7">
    <name type="scientific">Tetraparma gracilis</name>
    <dbReference type="NCBI Taxonomy" id="2962635"/>
    <lineage>
        <taxon>Eukaryota</taxon>
        <taxon>Sar</taxon>
        <taxon>Stramenopiles</taxon>
        <taxon>Ochrophyta</taxon>
        <taxon>Bolidophyceae</taxon>
        <taxon>Parmales</taxon>
        <taxon>Triparmaceae</taxon>
        <taxon>Tetraparma</taxon>
    </lineage>
</organism>
<comment type="subcellular location">
    <subcellularLocation>
        <location evidence="1">Plastid</location>
        <location evidence="1">Chloroplast</location>
    </subcellularLocation>
</comment>
<feature type="signal peptide" evidence="5">
    <location>
        <begin position="1"/>
        <end position="18"/>
    </location>
</feature>
<accession>A0ABQ6MKF8</accession>
<evidence type="ECO:0008006" key="8">
    <source>
        <dbReference type="Google" id="ProtNLM"/>
    </source>
</evidence>